<comment type="subcellular location">
    <subcellularLocation>
        <location evidence="1">Nucleus</location>
    </subcellularLocation>
</comment>
<evidence type="ECO:0008006" key="5">
    <source>
        <dbReference type="Google" id="ProtNLM"/>
    </source>
</evidence>
<dbReference type="GO" id="GO:0003700">
    <property type="term" value="F:DNA-binding transcription factor activity"/>
    <property type="evidence" value="ECO:0007669"/>
    <property type="project" value="TreeGrafter"/>
</dbReference>
<reference evidence="4" key="1">
    <citation type="submission" date="2014-10" db="EMBL/GenBank/DDBJ databases">
        <authorList>
            <person name="King R."/>
        </authorList>
    </citation>
    <scope>NUCLEOTIDE SEQUENCE [LARGE SCALE GENOMIC DNA]</scope>
    <source>
        <strain evidence="4">A3/5</strain>
    </source>
</reference>
<keyword evidence="2" id="KW-0539">Nucleus</keyword>
<keyword evidence="4" id="KW-1185">Reference proteome</keyword>
<protein>
    <recommendedName>
        <fullName evidence="5">Acriflavine sensitivity control protein acr-2</fullName>
    </recommendedName>
</protein>
<dbReference type="Proteomes" id="UP000245910">
    <property type="component" value="Chromosome I"/>
</dbReference>
<organism evidence="3 4">
    <name type="scientific">Fusarium venenatum</name>
    <dbReference type="NCBI Taxonomy" id="56646"/>
    <lineage>
        <taxon>Eukaryota</taxon>
        <taxon>Fungi</taxon>
        <taxon>Dikarya</taxon>
        <taxon>Ascomycota</taxon>
        <taxon>Pezizomycotina</taxon>
        <taxon>Sordariomycetes</taxon>
        <taxon>Hypocreomycetidae</taxon>
        <taxon>Hypocreales</taxon>
        <taxon>Nectriaceae</taxon>
        <taxon>Fusarium</taxon>
    </lineage>
</organism>
<dbReference type="STRING" id="56646.A0A2L2U186"/>
<proteinExistence type="predicted"/>
<dbReference type="OrthoDB" id="5130013at2759"/>
<name>A0A2L2U186_9HYPO</name>
<dbReference type="PANTHER" id="PTHR37534:SF15">
    <property type="entry name" value="ZN(II)2CYS6 TRANSCRIPTION FACTOR (EUROFUNG)"/>
    <property type="match status" value="1"/>
</dbReference>
<sequence length="363" mass="40020">MGLLPPTKIEAVLHTEPKPDSIISNAYSRSLVGYYLRSKDQCLKLVSAELATERTIQGHQSLLITIILLAFLDIFESGSGAWSFHIEGIKTMLAAGTMTGTSSWDDNLQNLLREAAMLQTLGSSLAKPGALTSASTLSPMQTTAFSAMTPIGCPIEILSAIEIFASQRRLDSVLAVYNTNIHVLEDTLYRIRSYDIVSWAVNNTTQVPAVSLEDLVHLGTIWRRSAEIYGASILSCLTACTLSSDSPGVQDLIVEYAFLERDSDELIKCLIWPTFIAGAASTGSEDRTWALKTLDRIWHIGHCANTRNAVSVLQILWQKYDRLNIASSSTLCGPHVTDFSPTNHSNWDWLRELSHLEGSWLFI</sequence>
<dbReference type="PANTHER" id="PTHR37534">
    <property type="entry name" value="TRANSCRIPTIONAL ACTIVATOR PROTEIN UGA3"/>
    <property type="match status" value="1"/>
</dbReference>
<dbReference type="GO" id="GO:0045944">
    <property type="term" value="P:positive regulation of transcription by RNA polymerase II"/>
    <property type="evidence" value="ECO:0007669"/>
    <property type="project" value="TreeGrafter"/>
</dbReference>
<evidence type="ECO:0000256" key="2">
    <source>
        <dbReference type="ARBA" id="ARBA00023242"/>
    </source>
</evidence>
<dbReference type="GO" id="GO:0005634">
    <property type="term" value="C:nucleus"/>
    <property type="evidence" value="ECO:0007669"/>
    <property type="project" value="UniProtKB-SubCell"/>
</dbReference>
<dbReference type="EMBL" id="LN649229">
    <property type="protein sequence ID" value="CEI67755.1"/>
    <property type="molecule type" value="Genomic_DNA"/>
</dbReference>
<accession>A0A2L2U186</accession>
<dbReference type="InterPro" id="IPR021858">
    <property type="entry name" value="Fun_TF"/>
</dbReference>
<dbReference type="AlphaFoldDB" id="A0A2L2U186"/>
<evidence type="ECO:0000313" key="4">
    <source>
        <dbReference type="Proteomes" id="UP000245910"/>
    </source>
</evidence>
<evidence type="ECO:0000313" key="3">
    <source>
        <dbReference type="EMBL" id="CEI67755.1"/>
    </source>
</evidence>
<evidence type="ECO:0000256" key="1">
    <source>
        <dbReference type="ARBA" id="ARBA00004123"/>
    </source>
</evidence>
<dbReference type="GO" id="GO:0000976">
    <property type="term" value="F:transcription cis-regulatory region binding"/>
    <property type="evidence" value="ECO:0007669"/>
    <property type="project" value="TreeGrafter"/>
</dbReference>
<dbReference type="Pfam" id="PF11951">
    <property type="entry name" value="Fungal_trans_2"/>
    <property type="match status" value="1"/>
</dbReference>